<comment type="subcellular location">
    <subcellularLocation>
        <location evidence="1">Cell membrane</location>
        <topology evidence="1">Single-pass type I membrane protein</topology>
    </subcellularLocation>
</comment>
<evidence type="ECO:0000256" key="14">
    <source>
        <dbReference type="ARBA" id="ARBA00023157"/>
    </source>
</evidence>
<dbReference type="PIRSF" id="PIRSF000641">
    <property type="entry name" value="SRK"/>
    <property type="match status" value="1"/>
</dbReference>
<dbReference type="InterPro" id="IPR024171">
    <property type="entry name" value="SRK-like_kinase"/>
</dbReference>
<keyword evidence="12 21" id="KW-1133">Transmembrane helix</keyword>
<dbReference type="InterPro" id="IPR001245">
    <property type="entry name" value="Ser-Thr/Tyr_kinase_cat_dom"/>
</dbReference>
<keyword evidence="8" id="KW-0430">Lectin</keyword>
<feature type="transmembrane region" description="Helical" evidence="21">
    <location>
        <begin position="439"/>
        <end position="459"/>
    </location>
</feature>
<proteinExistence type="inferred from homology"/>
<dbReference type="PROSITE" id="PS50011">
    <property type="entry name" value="PROTEIN_KINASE_DOM"/>
    <property type="match status" value="1"/>
</dbReference>
<gene>
    <name evidence="27" type="ORF">HannXRQ_Chr05g0130991</name>
    <name evidence="26" type="ORF">HanXRQr2_Chr05g0194671</name>
</gene>
<dbReference type="Pfam" id="PF00954">
    <property type="entry name" value="S_locus_glycop"/>
    <property type="match status" value="1"/>
</dbReference>
<feature type="chain" id="PRO_5012942326" description="Receptor-like serine/threonine-protein kinase" evidence="22">
    <location>
        <begin position="20"/>
        <end position="843"/>
    </location>
</feature>
<keyword evidence="11 19" id="KW-0067">ATP-binding</keyword>
<dbReference type="GO" id="GO:0030246">
    <property type="term" value="F:carbohydrate binding"/>
    <property type="evidence" value="ECO:0007669"/>
    <property type="project" value="UniProtKB-KW"/>
</dbReference>
<organism evidence="27 28">
    <name type="scientific">Helianthus annuus</name>
    <name type="common">Common sunflower</name>
    <dbReference type="NCBI Taxonomy" id="4232"/>
    <lineage>
        <taxon>Eukaryota</taxon>
        <taxon>Viridiplantae</taxon>
        <taxon>Streptophyta</taxon>
        <taxon>Embryophyta</taxon>
        <taxon>Tracheophyta</taxon>
        <taxon>Spermatophyta</taxon>
        <taxon>Magnoliopsida</taxon>
        <taxon>eudicotyledons</taxon>
        <taxon>Gunneridae</taxon>
        <taxon>Pentapetalae</taxon>
        <taxon>asterids</taxon>
        <taxon>campanulids</taxon>
        <taxon>Asterales</taxon>
        <taxon>Asteraceae</taxon>
        <taxon>Asteroideae</taxon>
        <taxon>Heliantheae alliance</taxon>
        <taxon>Heliantheae</taxon>
        <taxon>Helianthus</taxon>
    </lineage>
</organism>
<dbReference type="InterPro" id="IPR021820">
    <property type="entry name" value="S-locus_recpt_kinase_C"/>
</dbReference>
<dbReference type="Proteomes" id="UP000215914">
    <property type="component" value="Chromosome 5"/>
</dbReference>
<evidence type="ECO:0000256" key="13">
    <source>
        <dbReference type="ARBA" id="ARBA00023136"/>
    </source>
</evidence>
<reference evidence="27" key="2">
    <citation type="submission" date="2017-02" db="EMBL/GenBank/DDBJ databases">
        <title>Sunflower complete genome.</title>
        <authorList>
            <person name="Langlade N."/>
            <person name="Munos S."/>
        </authorList>
    </citation>
    <scope>NUCLEOTIDE SEQUENCE [LARGE SCALE GENOMIC DNA]</scope>
    <source>
        <tissue evidence="27">Leaves</tissue>
    </source>
</reference>
<comment type="similarity">
    <text evidence="19">Belongs to the protein kinase superfamily. Ser/Thr protein kinase family.</text>
</comment>
<evidence type="ECO:0000259" key="25">
    <source>
        <dbReference type="PROSITE" id="PS50948"/>
    </source>
</evidence>
<dbReference type="SUPFAM" id="SSF56112">
    <property type="entry name" value="Protein kinase-like (PK-like)"/>
    <property type="match status" value="1"/>
</dbReference>
<dbReference type="InterPro" id="IPR008271">
    <property type="entry name" value="Ser/Thr_kinase_AS"/>
</dbReference>
<dbReference type="Gene3D" id="2.90.10.10">
    <property type="entry name" value="Bulb-type lectin domain"/>
    <property type="match status" value="1"/>
</dbReference>
<keyword evidence="4" id="KW-0597">Phosphoprotein</keyword>
<evidence type="ECO:0000256" key="22">
    <source>
        <dbReference type="SAM" id="SignalP"/>
    </source>
</evidence>
<comment type="catalytic activity">
    <reaction evidence="17 19">
        <text>L-threonyl-[protein] + ATP = O-phospho-L-threonyl-[protein] + ADP + H(+)</text>
        <dbReference type="Rhea" id="RHEA:46608"/>
        <dbReference type="Rhea" id="RHEA-COMP:11060"/>
        <dbReference type="Rhea" id="RHEA-COMP:11605"/>
        <dbReference type="ChEBI" id="CHEBI:15378"/>
        <dbReference type="ChEBI" id="CHEBI:30013"/>
        <dbReference type="ChEBI" id="CHEBI:30616"/>
        <dbReference type="ChEBI" id="CHEBI:61977"/>
        <dbReference type="ChEBI" id="CHEBI:456216"/>
        <dbReference type="EC" id="2.7.11.1"/>
    </reaction>
</comment>
<keyword evidence="28" id="KW-1185">Reference proteome</keyword>
<evidence type="ECO:0000256" key="19">
    <source>
        <dbReference type="PIRNR" id="PIRNR000641"/>
    </source>
</evidence>
<keyword evidence="3 19" id="KW-0723">Serine/threonine-protein kinase</keyword>
<keyword evidence="6 21" id="KW-0812">Transmembrane</keyword>
<dbReference type="EMBL" id="MNCJ02000320">
    <property type="protein sequence ID" value="KAF5804225.1"/>
    <property type="molecule type" value="Genomic_DNA"/>
</dbReference>
<dbReference type="Gene3D" id="3.30.200.20">
    <property type="entry name" value="Phosphorylase Kinase, domain 1"/>
    <property type="match status" value="1"/>
</dbReference>
<dbReference type="InterPro" id="IPR017441">
    <property type="entry name" value="Protein_kinase_ATP_BS"/>
</dbReference>
<dbReference type="FunCoup" id="A0A251UNM9">
    <property type="interactions" value="765"/>
</dbReference>
<evidence type="ECO:0000256" key="20">
    <source>
        <dbReference type="PROSITE-ProRule" id="PRU10141"/>
    </source>
</evidence>
<dbReference type="PROSITE" id="PS00108">
    <property type="entry name" value="PROTEIN_KINASE_ST"/>
    <property type="match status" value="1"/>
</dbReference>
<comment type="catalytic activity">
    <reaction evidence="18 19">
        <text>L-seryl-[protein] + ATP = O-phospho-L-seryl-[protein] + ADP + H(+)</text>
        <dbReference type="Rhea" id="RHEA:17989"/>
        <dbReference type="Rhea" id="RHEA-COMP:9863"/>
        <dbReference type="Rhea" id="RHEA-COMP:11604"/>
        <dbReference type="ChEBI" id="CHEBI:15378"/>
        <dbReference type="ChEBI" id="CHEBI:29999"/>
        <dbReference type="ChEBI" id="CHEBI:30616"/>
        <dbReference type="ChEBI" id="CHEBI:83421"/>
        <dbReference type="ChEBI" id="CHEBI:456216"/>
        <dbReference type="EC" id="2.7.11.1"/>
    </reaction>
</comment>
<evidence type="ECO:0000256" key="1">
    <source>
        <dbReference type="ARBA" id="ARBA00004251"/>
    </source>
</evidence>
<dbReference type="PROSITE" id="PS00107">
    <property type="entry name" value="PROTEIN_KINASE_ATP"/>
    <property type="match status" value="1"/>
</dbReference>
<protein>
    <recommendedName>
        <fullName evidence="19">Receptor-like serine/threonine-protein kinase</fullName>
        <ecNumber evidence="19">2.7.11.1</ecNumber>
    </recommendedName>
</protein>
<keyword evidence="16" id="KW-0325">Glycoprotein</keyword>
<dbReference type="OMA" id="MSAVTMM"/>
<dbReference type="FunFam" id="3.30.200.20:FF:000330">
    <property type="entry name" value="G-type lectin S-receptor-like serine/threonine-protein kinase At4g03230"/>
    <property type="match status" value="1"/>
</dbReference>
<evidence type="ECO:0000256" key="3">
    <source>
        <dbReference type="ARBA" id="ARBA00022527"/>
    </source>
</evidence>
<dbReference type="FunFam" id="1.10.510.10:FF:000060">
    <property type="entry name" value="G-type lectin S-receptor-like serine/threonine-protein kinase"/>
    <property type="match status" value="1"/>
</dbReference>
<evidence type="ECO:0000256" key="5">
    <source>
        <dbReference type="ARBA" id="ARBA00022679"/>
    </source>
</evidence>
<evidence type="ECO:0000256" key="2">
    <source>
        <dbReference type="ARBA" id="ARBA00022475"/>
    </source>
</evidence>
<dbReference type="InterPro" id="IPR036426">
    <property type="entry name" value="Bulb-type_lectin_dom_sf"/>
</dbReference>
<dbReference type="InterPro" id="IPR000858">
    <property type="entry name" value="S_locus_glycoprot_dom"/>
</dbReference>
<evidence type="ECO:0000256" key="9">
    <source>
        <dbReference type="ARBA" id="ARBA00022741"/>
    </source>
</evidence>
<dbReference type="Pfam" id="PF01453">
    <property type="entry name" value="B_lectin"/>
    <property type="match status" value="1"/>
</dbReference>
<dbReference type="GO" id="GO:0005886">
    <property type="term" value="C:plasma membrane"/>
    <property type="evidence" value="ECO:0000318"/>
    <property type="project" value="GO_Central"/>
</dbReference>
<dbReference type="SUPFAM" id="SSF51110">
    <property type="entry name" value="alpha-D-mannose-specific plant lectins"/>
    <property type="match status" value="1"/>
</dbReference>
<evidence type="ECO:0000256" key="17">
    <source>
        <dbReference type="ARBA" id="ARBA00047899"/>
    </source>
</evidence>
<reference evidence="26" key="3">
    <citation type="submission" date="2020-06" db="EMBL/GenBank/DDBJ databases">
        <title>Helianthus annuus Genome sequencing and assembly Release 2.</title>
        <authorList>
            <person name="Gouzy J."/>
            <person name="Langlade N."/>
            <person name="Munos S."/>
        </authorList>
    </citation>
    <scope>NUCLEOTIDE SEQUENCE</scope>
    <source>
        <tissue evidence="26">Leaves</tissue>
    </source>
</reference>
<name>A0A251UNM9_HELAN</name>
<evidence type="ECO:0000256" key="7">
    <source>
        <dbReference type="ARBA" id="ARBA00022729"/>
    </source>
</evidence>
<dbReference type="Gene3D" id="1.10.510.10">
    <property type="entry name" value="Transferase(Phosphotransferase) domain 1"/>
    <property type="match status" value="1"/>
</dbReference>
<dbReference type="GO" id="GO:0006955">
    <property type="term" value="P:immune response"/>
    <property type="evidence" value="ECO:0000318"/>
    <property type="project" value="GO_Central"/>
</dbReference>
<evidence type="ECO:0000313" key="26">
    <source>
        <dbReference type="EMBL" id="KAF5804225.1"/>
    </source>
</evidence>
<keyword evidence="15 27" id="KW-0675">Receptor</keyword>
<dbReference type="GO" id="GO:0005524">
    <property type="term" value="F:ATP binding"/>
    <property type="evidence" value="ECO:0007669"/>
    <property type="project" value="UniProtKB-UniRule"/>
</dbReference>
<feature type="binding site" evidence="20">
    <location>
        <position position="553"/>
    </location>
    <ligand>
        <name>ATP</name>
        <dbReference type="ChEBI" id="CHEBI:30616"/>
    </ligand>
</feature>
<dbReference type="EMBL" id="CM007894">
    <property type="protein sequence ID" value="OTG23921.1"/>
    <property type="molecule type" value="Genomic_DNA"/>
</dbReference>
<dbReference type="SMART" id="SM00108">
    <property type="entry name" value="B_lectin"/>
    <property type="match status" value="1"/>
</dbReference>
<keyword evidence="2" id="KW-1003">Cell membrane</keyword>
<evidence type="ECO:0000256" key="11">
    <source>
        <dbReference type="ARBA" id="ARBA00022840"/>
    </source>
</evidence>
<keyword evidence="5 19" id="KW-0808">Transferase</keyword>
<feature type="signal peptide" evidence="22">
    <location>
        <begin position="1"/>
        <end position="19"/>
    </location>
</feature>
<accession>A0A251UNM9</accession>
<dbReference type="GO" id="GO:0048544">
    <property type="term" value="P:recognition of pollen"/>
    <property type="evidence" value="ECO:0007669"/>
    <property type="project" value="InterPro"/>
</dbReference>
<dbReference type="InterPro" id="IPR003609">
    <property type="entry name" value="Pan_app"/>
</dbReference>
<evidence type="ECO:0000256" key="15">
    <source>
        <dbReference type="ARBA" id="ARBA00023170"/>
    </source>
</evidence>
<evidence type="ECO:0000256" key="10">
    <source>
        <dbReference type="ARBA" id="ARBA00022777"/>
    </source>
</evidence>
<dbReference type="InterPro" id="IPR011009">
    <property type="entry name" value="Kinase-like_dom_sf"/>
</dbReference>
<dbReference type="SMART" id="SM00473">
    <property type="entry name" value="PAN_AP"/>
    <property type="match status" value="1"/>
</dbReference>
<dbReference type="SMART" id="SM00220">
    <property type="entry name" value="S_TKc"/>
    <property type="match status" value="1"/>
</dbReference>
<keyword evidence="13 21" id="KW-0472">Membrane</keyword>
<evidence type="ECO:0000256" key="6">
    <source>
        <dbReference type="ARBA" id="ARBA00022692"/>
    </source>
</evidence>
<keyword evidence="14" id="KW-1015">Disulfide bond</keyword>
<dbReference type="Pfam" id="PF12398">
    <property type="entry name" value="DUF3660"/>
    <property type="match status" value="1"/>
</dbReference>
<dbReference type="AlphaFoldDB" id="A0A251UNM9"/>
<keyword evidence="7 22" id="KW-0732">Signal</keyword>
<evidence type="ECO:0000313" key="27">
    <source>
        <dbReference type="EMBL" id="OTG23921.1"/>
    </source>
</evidence>
<dbReference type="PROSITE" id="PS50948">
    <property type="entry name" value="PAN"/>
    <property type="match status" value="1"/>
</dbReference>
<evidence type="ECO:0000256" key="8">
    <source>
        <dbReference type="ARBA" id="ARBA00022734"/>
    </source>
</evidence>
<evidence type="ECO:0000313" key="28">
    <source>
        <dbReference type="Proteomes" id="UP000215914"/>
    </source>
</evidence>
<dbReference type="InterPro" id="IPR001480">
    <property type="entry name" value="Bulb-type_lectin_dom"/>
</dbReference>
<dbReference type="EC" id="2.7.11.1" evidence="19"/>
<dbReference type="InterPro" id="IPR022126">
    <property type="entry name" value="S-locus_recpt_kinase"/>
</dbReference>
<dbReference type="PANTHER" id="PTHR27002:SF150">
    <property type="entry name" value="RECEPTOR-LIKE SERINE_THREONINE-PROTEIN KINASE SD1-8"/>
    <property type="match status" value="1"/>
</dbReference>
<dbReference type="OrthoDB" id="785331at2759"/>
<dbReference type="Pfam" id="PF08276">
    <property type="entry name" value="PAN_2"/>
    <property type="match status" value="1"/>
</dbReference>
<dbReference type="CDD" id="cd01098">
    <property type="entry name" value="PAN_AP_plant"/>
    <property type="match status" value="1"/>
</dbReference>
<feature type="domain" description="Bulb-type lectin" evidence="24">
    <location>
        <begin position="20"/>
        <end position="139"/>
    </location>
</feature>
<dbReference type="Pfam" id="PF07714">
    <property type="entry name" value="PK_Tyr_Ser-Thr"/>
    <property type="match status" value="1"/>
</dbReference>
<keyword evidence="10 19" id="KW-0418">Kinase</keyword>
<dbReference type="FunFam" id="2.90.10.10:FF:000009">
    <property type="entry name" value="Receptor-like serine/threonine-protein kinase SD1-8"/>
    <property type="match status" value="1"/>
</dbReference>
<dbReference type="GO" id="GO:0004674">
    <property type="term" value="F:protein serine/threonine kinase activity"/>
    <property type="evidence" value="ECO:0000318"/>
    <property type="project" value="GO_Central"/>
</dbReference>
<evidence type="ECO:0000256" key="12">
    <source>
        <dbReference type="ARBA" id="ARBA00022989"/>
    </source>
</evidence>
<dbReference type="GO" id="GO:0007165">
    <property type="term" value="P:signal transduction"/>
    <property type="evidence" value="ECO:0000318"/>
    <property type="project" value="GO_Central"/>
</dbReference>
<evidence type="ECO:0000259" key="24">
    <source>
        <dbReference type="PROSITE" id="PS50927"/>
    </source>
</evidence>
<evidence type="ECO:0000256" key="21">
    <source>
        <dbReference type="SAM" id="Phobius"/>
    </source>
</evidence>
<feature type="domain" description="Protein kinase" evidence="23">
    <location>
        <begin position="525"/>
        <end position="811"/>
    </location>
</feature>
<dbReference type="CDD" id="cd14066">
    <property type="entry name" value="STKc_IRAK"/>
    <property type="match status" value="1"/>
</dbReference>
<dbReference type="InParanoid" id="A0A251UNM9"/>
<evidence type="ECO:0000256" key="4">
    <source>
        <dbReference type="ARBA" id="ARBA00022553"/>
    </source>
</evidence>
<keyword evidence="9 19" id="KW-0547">Nucleotide-binding</keyword>
<feature type="domain" description="Apple" evidence="25">
    <location>
        <begin position="333"/>
        <end position="415"/>
    </location>
</feature>
<dbReference type="InterPro" id="IPR000719">
    <property type="entry name" value="Prot_kinase_dom"/>
</dbReference>
<sequence length="843" mass="94384">MKTTIFILSIFFSITFILATDTITSTKPLNINQTLVSKSEVFELGFFDLGDNNLYIGIWYKQIQKRTYVWVANRDTPITSSYGKLTIGENHNIVLVNEAGLVWSSNSSVSNAKVVAQLLDSGNFVLRMEGDEDVENYMWQSFDDPTDTLLPGMKLGWDRKTGVNRFLRSWKTNTDPGSGDYSFKMNIDGFPEVYLTSGKRTVYRSGPWNGRRFSGVPEMKGVSEIVFEFQNNSDEVLYSFEMSNHSVYSRLVMSASGKLERFTWIESSGTWTEYWFAPRDVCDDYKKCGPFGVCNANASPVCECMKGFRPKNQQAWDLRDGSDGCGRTSVLDCGSDEFSLLKNMKLPESSKAVVDRSMNLSSCAASCKRNCSCAAYASMDITEGGSGCVIWAVDLLDMRQYADSEGGQDLYVRVAASDLDQSPTTGTSTSGSSSNVGKIVGITVSTCAVIIILLVVLYLRRKKIQRLRNSSIHRKGQYERSQDYLMSERIIVQSKKEYSGETKIADDLELPLFDFSTLAIATNNFSDENKLGQGGFGCVYKGILMEGEIIAVKRLSRTSGQGIEELKNEVLLIAKLQHRNLVRLLGCCIEVEEKLLVYEYMEHKSLNTILFDKEKSAWLNWQKRFDIISGIARGLLYLHQDSRLRIIHRDLKASNVLLDTEMTPKISDFGMARIFGGDQTEAETKKVVGTHGYMSPEYAMDGLFSIKSDVFSFGVLVLEIVSGKKNRGFYYASNQLNLLGHTWNLWTQGKALELLDESIGAEFSNDEVLRCIQIGLLCVQEHAEDRPNMSKVLLMLSSDAVNLPQPKYPGFCLGKRHSEIESSSKHDESLTINGVTVTILDGR</sequence>
<dbReference type="Gramene" id="mRNA:HanXRQr2_Chr05g0194671">
    <property type="protein sequence ID" value="mRNA:HanXRQr2_Chr05g0194671"/>
    <property type="gene ID" value="HanXRQr2_Chr05g0194671"/>
</dbReference>
<dbReference type="Pfam" id="PF11883">
    <property type="entry name" value="DUF3403"/>
    <property type="match status" value="1"/>
</dbReference>
<dbReference type="PROSITE" id="PS50927">
    <property type="entry name" value="BULB_LECTIN"/>
    <property type="match status" value="1"/>
</dbReference>
<dbReference type="PANTHER" id="PTHR27002">
    <property type="entry name" value="RECEPTOR-LIKE SERINE/THREONINE-PROTEIN KINASE SD1-8"/>
    <property type="match status" value="1"/>
</dbReference>
<evidence type="ECO:0000259" key="23">
    <source>
        <dbReference type="PROSITE" id="PS50011"/>
    </source>
</evidence>
<evidence type="ECO:0000256" key="18">
    <source>
        <dbReference type="ARBA" id="ARBA00048679"/>
    </source>
</evidence>
<evidence type="ECO:0000256" key="16">
    <source>
        <dbReference type="ARBA" id="ARBA00023180"/>
    </source>
</evidence>
<dbReference type="CDD" id="cd00028">
    <property type="entry name" value="B_lectin"/>
    <property type="match status" value="1"/>
</dbReference>
<reference evidence="26 28" key="1">
    <citation type="journal article" date="2017" name="Nature">
        <title>The sunflower genome provides insights into oil metabolism, flowering and Asterid evolution.</title>
        <authorList>
            <person name="Badouin H."/>
            <person name="Gouzy J."/>
            <person name="Grassa C.J."/>
            <person name="Murat F."/>
            <person name="Staton S.E."/>
            <person name="Cottret L."/>
            <person name="Lelandais-Briere C."/>
            <person name="Owens G.L."/>
            <person name="Carrere S."/>
            <person name="Mayjonade B."/>
            <person name="Legrand L."/>
            <person name="Gill N."/>
            <person name="Kane N.C."/>
            <person name="Bowers J.E."/>
            <person name="Hubner S."/>
            <person name="Bellec A."/>
            <person name="Berard A."/>
            <person name="Berges H."/>
            <person name="Blanchet N."/>
            <person name="Boniface M.C."/>
            <person name="Brunel D."/>
            <person name="Catrice O."/>
            <person name="Chaidir N."/>
            <person name="Claudel C."/>
            <person name="Donnadieu C."/>
            <person name="Faraut T."/>
            <person name="Fievet G."/>
            <person name="Helmstetter N."/>
            <person name="King M."/>
            <person name="Knapp S.J."/>
            <person name="Lai Z."/>
            <person name="Le Paslier M.C."/>
            <person name="Lippi Y."/>
            <person name="Lorenzon L."/>
            <person name="Mandel J.R."/>
            <person name="Marage G."/>
            <person name="Marchand G."/>
            <person name="Marquand E."/>
            <person name="Bret-Mestries E."/>
            <person name="Morien E."/>
            <person name="Nambeesan S."/>
            <person name="Nguyen T."/>
            <person name="Pegot-Espagnet P."/>
            <person name="Pouilly N."/>
            <person name="Raftis F."/>
            <person name="Sallet E."/>
            <person name="Schiex T."/>
            <person name="Thomas J."/>
            <person name="Vandecasteele C."/>
            <person name="Vares D."/>
            <person name="Vear F."/>
            <person name="Vautrin S."/>
            <person name="Crespi M."/>
            <person name="Mangin B."/>
            <person name="Burke J.M."/>
            <person name="Salse J."/>
            <person name="Munos S."/>
            <person name="Vincourt P."/>
            <person name="Rieseberg L.H."/>
            <person name="Langlade N.B."/>
        </authorList>
    </citation>
    <scope>NUCLEOTIDE SEQUENCE [LARGE SCALE GENOMIC DNA]</scope>
    <source>
        <strain evidence="28">cv. SF193</strain>
        <tissue evidence="26">Leaves</tissue>
    </source>
</reference>